<evidence type="ECO:0000259" key="3">
    <source>
        <dbReference type="Pfam" id="PF06030"/>
    </source>
</evidence>
<evidence type="ECO:0000313" key="5">
    <source>
        <dbReference type="EMBL" id="KRM79838.1"/>
    </source>
</evidence>
<keyword evidence="1" id="KW-0472">Membrane</keyword>
<keyword evidence="2" id="KW-0732">Signal</keyword>
<feature type="signal peptide" evidence="2">
    <location>
        <begin position="1"/>
        <end position="26"/>
    </location>
</feature>
<evidence type="ECO:0000256" key="2">
    <source>
        <dbReference type="SAM" id="SignalP"/>
    </source>
</evidence>
<dbReference type="InterPro" id="IPR021759">
    <property type="entry name" value="WxLIP_HBD"/>
</dbReference>
<dbReference type="Pfam" id="PF06030">
    <property type="entry name" value="WxLIP_PGBD"/>
    <property type="match status" value="1"/>
</dbReference>
<keyword evidence="1" id="KW-0812">Transmembrane</keyword>
<reference evidence="5 6" key="1">
    <citation type="journal article" date="2015" name="Genome Announc.">
        <title>Expanding the biotechnology potential of lactobacilli through comparative genomics of 213 strains and associated genera.</title>
        <authorList>
            <person name="Sun Z."/>
            <person name="Harris H.M."/>
            <person name="McCann A."/>
            <person name="Guo C."/>
            <person name="Argimon S."/>
            <person name="Zhang W."/>
            <person name="Yang X."/>
            <person name="Jeffery I.B."/>
            <person name="Cooney J.C."/>
            <person name="Kagawa T.F."/>
            <person name="Liu W."/>
            <person name="Song Y."/>
            <person name="Salvetti E."/>
            <person name="Wrobel A."/>
            <person name="Rasinkangas P."/>
            <person name="Parkhill J."/>
            <person name="Rea M.C."/>
            <person name="O'Sullivan O."/>
            <person name="Ritari J."/>
            <person name="Douillard F.P."/>
            <person name="Paul Ross R."/>
            <person name="Yang R."/>
            <person name="Briner A.E."/>
            <person name="Felis G.E."/>
            <person name="de Vos W.M."/>
            <person name="Barrangou R."/>
            <person name="Klaenhammer T.R."/>
            <person name="Caufield P.W."/>
            <person name="Cui Y."/>
            <person name="Zhang H."/>
            <person name="O'Toole P.W."/>
        </authorList>
    </citation>
    <scope>NUCLEOTIDE SEQUENCE [LARGE SCALE GENOMIC DNA]</scope>
    <source>
        <strain evidence="5 6">DSM 20335</strain>
    </source>
</reference>
<evidence type="ECO:0000313" key="6">
    <source>
        <dbReference type="Proteomes" id="UP000051813"/>
    </source>
</evidence>
<dbReference type="STRING" id="1423738.FC84_GL000535"/>
<feature type="domain" description="WxL Interacting Protein host binding" evidence="4">
    <location>
        <begin position="159"/>
        <end position="295"/>
    </location>
</feature>
<feature type="chain" id="PRO_5006415403" evidence="2">
    <location>
        <begin position="27"/>
        <end position="349"/>
    </location>
</feature>
<dbReference type="Pfam" id="PF11797">
    <property type="entry name" value="WxLIP_HBD"/>
    <property type="match status" value="1"/>
</dbReference>
<accession>A0A0R2BJY2</accession>
<dbReference type="Proteomes" id="UP000051813">
    <property type="component" value="Unassembled WGS sequence"/>
</dbReference>
<dbReference type="PATRIC" id="fig|1423738.3.peg.545"/>
<feature type="transmembrane region" description="Helical" evidence="1">
    <location>
        <begin position="308"/>
        <end position="329"/>
    </location>
</feature>
<sequence length="349" mass="39856">MFILKKFLALFAVLLGFILPSQIVNAADKSNSQKVGFDIQAFIPDNQIDKENSYFDLRMKPKQEQTLQVIVNNTSDEAGTYKIRVNQAYTNDQGFIDYQKQVKPDKSMPYDINDLVDYPKKIKVPANSSRIFKLHLTMPEKEYSGQILAGIQVNKVMKKTSGISNSFGYIISLKLTENDNEVKRDLKLLSVKPAATFGKTSIVATLQNPKMDAYGHLKYQSKVLKRDTSKVVFKKTYDSNMQMAPNSQYKFAIEYGKRLKSGDYTLDLLVSDAKNNRWHFKKNFTITAEQADQVNSVTVDQGQKKSYWWLYLLAGLLAAAIVLLLILIFKRRKKDDEDSETTDAKHIKK</sequence>
<gene>
    <name evidence="5" type="ORF">FC84_GL000535</name>
</gene>
<comment type="caution">
    <text evidence="5">The sequence shown here is derived from an EMBL/GenBank/DDBJ whole genome shotgun (WGS) entry which is preliminary data.</text>
</comment>
<feature type="domain" description="WxL Interacting Protein peptidoglycan binding" evidence="3">
    <location>
        <begin position="37"/>
        <end position="154"/>
    </location>
</feature>
<proteinExistence type="predicted"/>
<keyword evidence="1" id="KW-1133">Transmembrane helix</keyword>
<protein>
    <submittedName>
        <fullName evidence="5">Cell surface protein</fullName>
    </submittedName>
</protein>
<dbReference type="AlphaFoldDB" id="A0A0R2BJY2"/>
<name>A0A0R2BJY2_9LACO</name>
<dbReference type="EMBL" id="AYYK01000001">
    <property type="protein sequence ID" value="KRM79838.1"/>
    <property type="molecule type" value="Genomic_DNA"/>
</dbReference>
<keyword evidence="6" id="KW-1185">Reference proteome</keyword>
<organism evidence="5 6">
    <name type="scientific">Lapidilactobacillus dextrinicus DSM 20335</name>
    <dbReference type="NCBI Taxonomy" id="1423738"/>
    <lineage>
        <taxon>Bacteria</taxon>
        <taxon>Bacillati</taxon>
        <taxon>Bacillota</taxon>
        <taxon>Bacilli</taxon>
        <taxon>Lactobacillales</taxon>
        <taxon>Lactobacillaceae</taxon>
        <taxon>Lapidilactobacillus</taxon>
    </lineage>
</organism>
<evidence type="ECO:0000256" key="1">
    <source>
        <dbReference type="SAM" id="Phobius"/>
    </source>
</evidence>
<evidence type="ECO:0000259" key="4">
    <source>
        <dbReference type="Pfam" id="PF11797"/>
    </source>
</evidence>
<dbReference type="InterPro" id="IPR010317">
    <property type="entry name" value="WxLIP_PGBD"/>
</dbReference>